<dbReference type="OrthoDB" id="4850716at2759"/>
<accession>A0A8H6J5B5</accession>
<name>A0A8H6J5B5_9PEZI</name>
<evidence type="ECO:0000313" key="1">
    <source>
        <dbReference type="EMBL" id="KAF6806819.1"/>
    </source>
</evidence>
<comment type="caution">
    <text evidence="1">The sequence shown here is derived from an EMBL/GenBank/DDBJ whole genome shotgun (WGS) entry which is preliminary data.</text>
</comment>
<sequence length="216" mass="23246">METQSALSAILGDVPTLGSDSPNLDLDLDLDQFVDRLLALAEARANGDQLSGGVLNTHDFSLPVLVLTSFVDRLYSATHIDHQKLCLEYDLGLGVARFKMPQSGLHACLSGNMGDIIYNAACPVLDLAHPLKLKKIFNSAVTLPETTVQKQPDSSCAIYDQVQTHIAYPRVAVEVALSHPTTLAGLADRLRQLLLRTDGSVAVKATKSTLTLNLLT</sequence>
<reference evidence="1" key="1">
    <citation type="journal article" date="2020" name="Phytopathology">
        <title>Genome Sequence Resources of Colletotrichum truncatum, C. plurivorum, C. musicola, and C. sojae: Four Species Pathogenic to Soybean (Glycine max).</title>
        <authorList>
            <person name="Rogerio F."/>
            <person name="Boufleur T.R."/>
            <person name="Ciampi-Guillardi M."/>
            <person name="Sukno S.A."/>
            <person name="Thon M.R."/>
            <person name="Massola Junior N.S."/>
            <person name="Baroncelli R."/>
        </authorList>
    </citation>
    <scope>NUCLEOTIDE SEQUENCE</scope>
    <source>
        <strain evidence="1">LFN0074</strain>
    </source>
</reference>
<dbReference type="Proteomes" id="UP000639643">
    <property type="component" value="Unassembled WGS sequence"/>
</dbReference>
<keyword evidence="2" id="KW-1185">Reference proteome</keyword>
<dbReference type="AlphaFoldDB" id="A0A8H6J5B5"/>
<evidence type="ECO:0000313" key="2">
    <source>
        <dbReference type="Proteomes" id="UP000639643"/>
    </source>
</evidence>
<gene>
    <name evidence="1" type="ORF">CMUS01_14268</name>
</gene>
<organism evidence="1 2">
    <name type="scientific">Colletotrichum musicola</name>
    <dbReference type="NCBI Taxonomy" id="2175873"/>
    <lineage>
        <taxon>Eukaryota</taxon>
        <taxon>Fungi</taxon>
        <taxon>Dikarya</taxon>
        <taxon>Ascomycota</taxon>
        <taxon>Pezizomycotina</taxon>
        <taxon>Sordariomycetes</taxon>
        <taxon>Hypocreomycetidae</taxon>
        <taxon>Glomerellales</taxon>
        <taxon>Glomerellaceae</taxon>
        <taxon>Colletotrichum</taxon>
        <taxon>Colletotrichum orchidearum species complex</taxon>
    </lineage>
</organism>
<dbReference type="EMBL" id="WIGM01001004">
    <property type="protein sequence ID" value="KAF6806819.1"/>
    <property type="molecule type" value="Genomic_DNA"/>
</dbReference>
<protein>
    <submittedName>
        <fullName evidence="1">Uncharacterized protein</fullName>
    </submittedName>
</protein>
<proteinExistence type="predicted"/>